<dbReference type="InterPro" id="IPR036291">
    <property type="entry name" value="NAD(P)-bd_dom_sf"/>
</dbReference>
<organism evidence="3 4">
    <name type="scientific">Kitasatospora xanthocidica</name>
    <dbReference type="NCBI Taxonomy" id="83382"/>
    <lineage>
        <taxon>Bacteria</taxon>
        <taxon>Bacillati</taxon>
        <taxon>Actinomycetota</taxon>
        <taxon>Actinomycetes</taxon>
        <taxon>Kitasatosporales</taxon>
        <taxon>Streptomycetaceae</taxon>
        <taxon>Kitasatospora</taxon>
    </lineage>
</organism>
<dbReference type="InterPro" id="IPR028939">
    <property type="entry name" value="P5C_Rdtase_cat_N"/>
</dbReference>
<dbReference type="Pfam" id="PF03807">
    <property type="entry name" value="F420_oxidored"/>
    <property type="match status" value="1"/>
</dbReference>
<comment type="caution">
    <text evidence="3">The sequence shown here is derived from an EMBL/GenBank/DDBJ whole genome shotgun (WGS) entry which is preliminary data.</text>
</comment>
<name>A0A372ZNA1_9ACTN</name>
<evidence type="ECO:0000256" key="1">
    <source>
        <dbReference type="ARBA" id="ARBA00005525"/>
    </source>
</evidence>
<keyword evidence="4" id="KW-1185">Reference proteome</keyword>
<reference evidence="3 4" key="1">
    <citation type="submission" date="2018-08" db="EMBL/GenBank/DDBJ databases">
        <title>Diversity &amp; Physiological Properties of Lignin-Decomposing Actinobacteria from Soil.</title>
        <authorList>
            <person name="Roh S.G."/>
            <person name="Kim S.B."/>
        </authorList>
    </citation>
    <scope>NUCLEOTIDE SEQUENCE [LARGE SCALE GENOMIC DNA]</scope>
    <source>
        <strain evidence="3 4">MMS17-GH009</strain>
    </source>
</reference>
<protein>
    <submittedName>
        <fullName evidence="3">Pyrroline-5-carboxylate reductase</fullName>
    </submittedName>
</protein>
<proteinExistence type="inferred from homology"/>
<dbReference type="Gene3D" id="3.40.50.720">
    <property type="entry name" value="NAD(P)-binding Rossmann-like Domain"/>
    <property type="match status" value="1"/>
</dbReference>
<dbReference type="GO" id="GO:0055129">
    <property type="term" value="P:L-proline biosynthetic process"/>
    <property type="evidence" value="ECO:0007669"/>
    <property type="project" value="TreeGrafter"/>
</dbReference>
<dbReference type="SUPFAM" id="SSF51735">
    <property type="entry name" value="NAD(P)-binding Rossmann-fold domains"/>
    <property type="match status" value="1"/>
</dbReference>
<dbReference type="PANTHER" id="PTHR11645">
    <property type="entry name" value="PYRROLINE-5-CARBOXYLATE REDUCTASE"/>
    <property type="match status" value="1"/>
</dbReference>
<evidence type="ECO:0000313" key="3">
    <source>
        <dbReference type="EMBL" id="RGD56910.1"/>
    </source>
</evidence>
<gene>
    <name evidence="3" type="ORF">DR950_03100</name>
</gene>
<evidence type="ECO:0000313" key="4">
    <source>
        <dbReference type="Proteomes" id="UP000263377"/>
    </source>
</evidence>
<dbReference type="EMBL" id="QVIG01000001">
    <property type="protein sequence ID" value="RGD56910.1"/>
    <property type="molecule type" value="Genomic_DNA"/>
</dbReference>
<dbReference type="PANTHER" id="PTHR11645:SF13">
    <property type="entry name" value="PYRROLINE-5-CARBOXYLATE REDUCTASE CATALYTIC N-TERMINAL DOMAIN-CONTAINING PROTEIN"/>
    <property type="match status" value="1"/>
</dbReference>
<accession>A0A372ZNA1</accession>
<comment type="similarity">
    <text evidence="1">Belongs to the pyrroline-5-carboxylate reductase family.</text>
</comment>
<dbReference type="Proteomes" id="UP000263377">
    <property type="component" value="Unassembled WGS sequence"/>
</dbReference>
<feature type="domain" description="Pyrroline-5-carboxylate reductase catalytic N-terminal" evidence="2">
    <location>
        <begin position="19"/>
        <end position="109"/>
    </location>
</feature>
<dbReference type="GO" id="GO:0004735">
    <property type="term" value="F:pyrroline-5-carboxylate reductase activity"/>
    <property type="evidence" value="ECO:0007669"/>
    <property type="project" value="TreeGrafter"/>
</dbReference>
<sequence length="274" mass="29136">MTRCSVRPSPTTEAVTVQRIGIIGVGEIGRAIVMGLRHGEEPGPEVLLSPRGARIAAELAERYDGVRVCADNQEVVDGSDLVVVALRRQDWRAALAGLVVPDDRVVVNVIPGVASEELRRVLATGAALTHAIPLPTVRERRCLTVVQPSHPDADALFELLGGALPVADEAALNVLSAVTSTQTTHYAFLATLVSWATDQGIPVADADRFVRGLYQDVGRSLADGTRSLERLAAEHETPGGSNERVRTTWFDQANSGALRGTLDGLVGDLHGGHR</sequence>
<dbReference type="AlphaFoldDB" id="A0A372ZNA1"/>
<evidence type="ECO:0000259" key="2">
    <source>
        <dbReference type="Pfam" id="PF03807"/>
    </source>
</evidence>